<dbReference type="Proteomes" id="UP000683517">
    <property type="component" value="Chromosome"/>
</dbReference>
<dbReference type="EMBL" id="CP077365">
    <property type="protein sequence ID" value="QXB46034.1"/>
    <property type="molecule type" value="Genomic_DNA"/>
</dbReference>
<keyword evidence="1" id="KW-0472">Membrane</keyword>
<reference evidence="2 3" key="1">
    <citation type="submission" date="2021-06" db="EMBL/GenBank/DDBJ databases">
        <title>FDA dAtabase for Regulatory Grade micrObial Sequences (FDA-ARGOS): Supporting development and validation of Infectious Disease Dx tests.</title>
        <authorList>
            <person name="Sproer C."/>
            <person name="Gronow S."/>
            <person name="Severitt S."/>
            <person name="Schroder I."/>
            <person name="Tallon L."/>
            <person name="Sadzewicz L."/>
            <person name="Zhao X."/>
            <person name="Boylan J."/>
            <person name="Ott S."/>
            <person name="Bowen H."/>
            <person name="Vavikolanu K."/>
            <person name="Mehta A."/>
            <person name="Aluvathingal J."/>
            <person name="Nadendla S."/>
            <person name="Lowell S."/>
            <person name="Myers T."/>
            <person name="Yan Y."/>
        </authorList>
    </citation>
    <scope>NUCLEOTIDE SEQUENCE [LARGE SCALE GENOMIC DNA]</scope>
    <source>
        <strain evidence="2 3">FDAARGOS 1400</strain>
    </source>
</reference>
<keyword evidence="1" id="KW-1133">Transmembrane helix</keyword>
<keyword evidence="3" id="KW-1185">Reference proteome</keyword>
<gene>
    <name evidence="2" type="ORF">I6L30_16710</name>
</gene>
<name>A0ABX8L4Z3_9GAMM</name>
<protein>
    <submittedName>
        <fullName evidence="2">Uncharacterized protein</fullName>
    </submittedName>
</protein>
<evidence type="ECO:0000313" key="3">
    <source>
        <dbReference type="Proteomes" id="UP000683517"/>
    </source>
</evidence>
<evidence type="ECO:0000313" key="2">
    <source>
        <dbReference type="EMBL" id="QXB46034.1"/>
    </source>
</evidence>
<sequence>MKEEITDNQNSPQSNFEQTLWMPNFKSNILMIIKMLAFLSTGFVIWLIAAVLTVKFFIAT</sequence>
<organism evidence="2 3">
    <name type="scientific">Acinetobacter seifertii</name>
    <dbReference type="NCBI Taxonomy" id="1530123"/>
    <lineage>
        <taxon>Bacteria</taxon>
        <taxon>Pseudomonadati</taxon>
        <taxon>Pseudomonadota</taxon>
        <taxon>Gammaproteobacteria</taxon>
        <taxon>Moraxellales</taxon>
        <taxon>Moraxellaceae</taxon>
        <taxon>Acinetobacter</taxon>
        <taxon>Acinetobacter calcoaceticus/baumannii complex</taxon>
    </lineage>
</organism>
<proteinExistence type="predicted"/>
<feature type="transmembrane region" description="Helical" evidence="1">
    <location>
        <begin position="29"/>
        <end position="58"/>
    </location>
</feature>
<accession>A0ABX8L4Z3</accession>
<evidence type="ECO:0000256" key="1">
    <source>
        <dbReference type="SAM" id="Phobius"/>
    </source>
</evidence>
<keyword evidence="1" id="KW-0812">Transmembrane</keyword>
<dbReference type="RefSeq" id="WP_216984757.1">
    <property type="nucleotide sequence ID" value="NZ_CP077365.1"/>
</dbReference>